<sequence length="215" mass="23843">MRITYMKSKFALTGLLLCFLAITPSASAQGPSPKQARQNLGSTIQQRLTRQAFLSSAKLTAKNGNTFTVEKDGKTYTVNIEEKTHLRRRFWGKSNLSEFQIGNLLNISGTWTDEIKTTILARQIRNLSIQKRLGVFIGKITSLSGQTIVMETAGRGSQTITVNSDTKFTSRTGSAITLSNLAVDHRIKIRGLWDKSNSTITEVAYVKDFTLPIKP</sequence>
<keyword evidence="1" id="KW-0732">Signal</keyword>
<dbReference type="Proteomes" id="UP000176424">
    <property type="component" value="Unassembled WGS sequence"/>
</dbReference>
<reference evidence="3 4" key="1">
    <citation type="journal article" date="2016" name="Nat. Commun.">
        <title>Thousands of microbial genomes shed light on interconnected biogeochemical processes in an aquifer system.</title>
        <authorList>
            <person name="Anantharaman K."/>
            <person name="Brown C.T."/>
            <person name="Hug L.A."/>
            <person name="Sharon I."/>
            <person name="Castelle C.J."/>
            <person name="Probst A.J."/>
            <person name="Thomas B.C."/>
            <person name="Singh A."/>
            <person name="Wilkins M.J."/>
            <person name="Karaoz U."/>
            <person name="Brodie E.L."/>
            <person name="Williams K.H."/>
            <person name="Hubbard S.S."/>
            <person name="Banfield J.F."/>
        </authorList>
    </citation>
    <scope>NUCLEOTIDE SEQUENCE [LARGE SCALE GENOMIC DNA]</scope>
</reference>
<name>A0A1F4ZQB2_9BACT</name>
<feature type="domain" description="DUF5666" evidence="2">
    <location>
        <begin position="138"/>
        <end position="198"/>
    </location>
</feature>
<protein>
    <recommendedName>
        <fullName evidence="2">DUF5666 domain-containing protein</fullName>
    </recommendedName>
</protein>
<accession>A0A1F4ZQB2</accession>
<dbReference type="EMBL" id="MEXR01000055">
    <property type="protein sequence ID" value="OGD08565.1"/>
    <property type="molecule type" value="Genomic_DNA"/>
</dbReference>
<evidence type="ECO:0000313" key="4">
    <source>
        <dbReference type="Proteomes" id="UP000176424"/>
    </source>
</evidence>
<proteinExistence type="predicted"/>
<feature type="signal peptide" evidence="1">
    <location>
        <begin position="1"/>
        <end position="28"/>
    </location>
</feature>
<feature type="chain" id="PRO_5009516032" description="DUF5666 domain-containing protein" evidence="1">
    <location>
        <begin position="29"/>
        <end position="215"/>
    </location>
</feature>
<evidence type="ECO:0000313" key="3">
    <source>
        <dbReference type="EMBL" id="OGD08565.1"/>
    </source>
</evidence>
<comment type="caution">
    <text evidence="3">The sequence shown here is derived from an EMBL/GenBank/DDBJ whole genome shotgun (WGS) entry which is preliminary data.</text>
</comment>
<organism evidence="3 4">
    <name type="scientific">Candidatus Amesbacteria bacterium RIFOXYB1_FULL_44_23</name>
    <dbReference type="NCBI Taxonomy" id="1797263"/>
    <lineage>
        <taxon>Bacteria</taxon>
        <taxon>Candidatus Amesiibacteriota</taxon>
    </lineage>
</organism>
<evidence type="ECO:0000256" key="1">
    <source>
        <dbReference type="SAM" id="SignalP"/>
    </source>
</evidence>
<dbReference type="InterPro" id="IPR043724">
    <property type="entry name" value="DUF5666"/>
</dbReference>
<dbReference type="Pfam" id="PF18914">
    <property type="entry name" value="DUF5666"/>
    <property type="match status" value="1"/>
</dbReference>
<gene>
    <name evidence="3" type="ORF">A2397_03485</name>
</gene>
<dbReference type="AlphaFoldDB" id="A0A1F4ZQB2"/>
<evidence type="ECO:0000259" key="2">
    <source>
        <dbReference type="Pfam" id="PF18914"/>
    </source>
</evidence>